<dbReference type="GO" id="GO:0090169">
    <property type="term" value="P:regulation of spindle assembly"/>
    <property type="evidence" value="ECO:0007669"/>
    <property type="project" value="TreeGrafter"/>
</dbReference>
<dbReference type="Ensembl" id="ENSMALT00000014729.1">
    <property type="protein sequence ID" value="ENSMALP00000014422.1"/>
    <property type="gene ID" value="ENSMALG00000010125.1"/>
</dbReference>
<dbReference type="GO" id="GO:0005634">
    <property type="term" value="C:nucleus"/>
    <property type="evidence" value="ECO:0007669"/>
    <property type="project" value="TreeGrafter"/>
</dbReference>
<reference evidence="8" key="2">
    <citation type="submission" date="2025-09" db="UniProtKB">
        <authorList>
            <consortium name="Ensembl"/>
        </authorList>
    </citation>
    <scope>IDENTIFICATION</scope>
</reference>
<dbReference type="GO" id="GO:0070139">
    <property type="term" value="F:SUMO-specific endopeptidase activity"/>
    <property type="evidence" value="ECO:0007669"/>
    <property type="project" value="TreeGrafter"/>
</dbReference>
<evidence type="ECO:0000256" key="4">
    <source>
        <dbReference type="ARBA" id="ARBA00022786"/>
    </source>
</evidence>
<evidence type="ECO:0000256" key="1">
    <source>
        <dbReference type="ARBA" id="ARBA00005234"/>
    </source>
</evidence>
<evidence type="ECO:0000259" key="7">
    <source>
        <dbReference type="PROSITE" id="PS50600"/>
    </source>
</evidence>
<dbReference type="GO" id="GO:0005737">
    <property type="term" value="C:cytoplasm"/>
    <property type="evidence" value="ECO:0007669"/>
    <property type="project" value="TreeGrafter"/>
</dbReference>
<dbReference type="GO" id="GO:0006508">
    <property type="term" value="P:proteolysis"/>
    <property type="evidence" value="ECO:0007669"/>
    <property type="project" value="UniProtKB-KW"/>
</dbReference>
<feature type="region of interest" description="Disordered" evidence="6">
    <location>
        <begin position="354"/>
        <end position="393"/>
    </location>
</feature>
<feature type="compositionally biased region" description="Polar residues" evidence="6">
    <location>
        <begin position="153"/>
        <end position="165"/>
    </location>
</feature>
<sequence length="393" mass="44595">MTDLQPTFSGPIVKLMVYPPPPAKGGISVTNEDLHCLNDGEFLNDVIIDFYLKYLVLEKLKKEDAQRIHVFSSFFYKRLNQREHRNIPDTTNLPLQKRKHNRVKTWTRHVDLFQKDFIFVPINESAHWYLAVICFPGLEGPVFEPNPLYQDSLPASTTSDPQSEENIPDHCRPLSPDGDDLDSELHRISVCYGSGKGDDDTYTFSDGQSSCQDECSEDGALADDTLGSDASGLASKPTICKQPCILIMDSLRGPTRSTVIKTLREYLEVEWEVRKGTQRSFGKDVMRGSSPRVPQQDNFSDCGVYVLQYVESFFENPITSFHLKVNLSDWFPQQRMKTKREEIKELILKIQTQQELDKKESEQAQAPPGSPEEPQIEETHGSAARSEYLAVSP</sequence>
<dbReference type="InterPro" id="IPR051947">
    <property type="entry name" value="Sentrin-specific_protease"/>
</dbReference>
<keyword evidence="5" id="KW-0378">Hydrolase</keyword>
<protein>
    <recommendedName>
        <fullName evidence="7">Ubiquitin-like protease family profile domain-containing protein</fullName>
    </recommendedName>
</protein>
<dbReference type="InterPro" id="IPR038765">
    <property type="entry name" value="Papain-like_cys_pep_sf"/>
</dbReference>
<evidence type="ECO:0000256" key="6">
    <source>
        <dbReference type="SAM" id="MobiDB-lite"/>
    </source>
</evidence>
<dbReference type="Gene3D" id="3.40.395.10">
    <property type="entry name" value="Adenoviral Proteinase, Chain A"/>
    <property type="match status" value="1"/>
</dbReference>
<comment type="similarity">
    <text evidence="1">Belongs to the peptidase C48 family.</text>
</comment>
<keyword evidence="3" id="KW-0645">Protease</keyword>
<dbReference type="PROSITE" id="PS50600">
    <property type="entry name" value="ULP_PROTEASE"/>
    <property type="match status" value="1"/>
</dbReference>
<dbReference type="AlphaFoldDB" id="A0A3Q3JJS2"/>
<keyword evidence="2" id="KW-0597">Phosphoprotein</keyword>
<proteinExistence type="inferred from homology"/>
<accession>A0A3Q3JJS2</accession>
<dbReference type="PANTHER" id="PTHR46896">
    <property type="entry name" value="SENTRIN-SPECIFIC PROTEASE"/>
    <property type="match status" value="1"/>
</dbReference>
<dbReference type="SUPFAM" id="SSF54001">
    <property type="entry name" value="Cysteine proteinases"/>
    <property type="match status" value="1"/>
</dbReference>
<dbReference type="Pfam" id="PF02902">
    <property type="entry name" value="Peptidase_C48"/>
    <property type="match status" value="1"/>
</dbReference>
<organism evidence="8 9">
    <name type="scientific">Monopterus albus</name>
    <name type="common">Swamp eel</name>
    <dbReference type="NCBI Taxonomy" id="43700"/>
    <lineage>
        <taxon>Eukaryota</taxon>
        <taxon>Metazoa</taxon>
        <taxon>Chordata</taxon>
        <taxon>Craniata</taxon>
        <taxon>Vertebrata</taxon>
        <taxon>Euteleostomi</taxon>
        <taxon>Actinopterygii</taxon>
        <taxon>Neopterygii</taxon>
        <taxon>Teleostei</taxon>
        <taxon>Neoteleostei</taxon>
        <taxon>Acanthomorphata</taxon>
        <taxon>Anabantaria</taxon>
        <taxon>Synbranchiformes</taxon>
        <taxon>Synbranchidae</taxon>
        <taxon>Monopterus</taxon>
    </lineage>
</organism>
<keyword evidence="4" id="KW-0833">Ubl conjugation pathway</keyword>
<feature type="region of interest" description="Disordered" evidence="6">
    <location>
        <begin position="149"/>
        <end position="178"/>
    </location>
</feature>
<dbReference type="GO" id="GO:0090234">
    <property type="term" value="P:regulation of kinetochore assembly"/>
    <property type="evidence" value="ECO:0007669"/>
    <property type="project" value="TreeGrafter"/>
</dbReference>
<evidence type="ECO:0000256" key="5">
    <source>
        <dbReference type="ARBA" id="ARBA00022801"/>
    </source>
</evidence>
<dbReference type="GO" id="GO:0016926">
    <property type="term" value="P:protein desumoylation"/>
    <property type="evidence" value="ECO:0007669"/>
    <property type="project" value="TreeGrafter"/>
</dbReference>
<dbReference type="Proteomes" id="UP000261600">
    <property type="component" value="Unplaced"/>
</dbReference>
<reference evidence="8" key="1">
    <citation type="submission" date="2025-08" db="UniProtKB">
        <authorList>
            <consortium name="Ensembl"/>
        </authorList>
    </citation>
    <scope>IDENTIFICATION</scope>
</reference>
<evidence type="ECO:0000313" key="8">
    <source>
        <dbReference type="Ensembl" id="ENSMALP00000014422.1"/>
    </source>
</evidence>
<dbReference type="PANTHER" id="PTHR46896:SF1">
    <property type="entry name" value="SENTRIN-SPECIFIC PROTEASE 6"/>
    <property type="match status" value="1"/>
</dbReference>
<feature type="domain" description="Ubiquitin-like protease family profile" evidence="7">
    <location>
        <begin position="27"/>
        <end position="313"/>
    </location>
</feature>
<dbReference type="STRING" id="43700.ENSMALP00000014422"/>
<dbReference type="InterPro" id="IPR003653">
    <property type="entry name" value="Peptidase_C48_C"/>
</dbReference>
<keyword evidence="9" id="KW-1185">Reference proteome</keyword>
<evidence type="ECO:0000313" key="9">
    <source>
        <dbReference type="Proteomes" id="UP000261600"/>
    </source>
</evidence>
<evidence type="ECO:0000256" key="3">
    <source>
        <dbReference type="ARBA" id="ARBA00022670"/>
    </source>
</evidence>
<evidence type="ECO:0000256" key="2">
    <source>
        <dbReference type="ARBA" id="ARBA00022553"/>
    </source>
</evidence>
<name>A0A3Q3JJS2_MONAL</name>